<comment type="caution">
    <text evidence="1">The sequence shown here is derived from an EMBL/GenBank/DDBJ whole genome shotgun (WGS) entry which is preliminary data.</text>
</comment>
<keyword evidence="2" id="KW-1185">Reference proteome</keyword>
<reference evidence="1" key="1">
    <citation type="submission" date="2022-04" db="EMBL/GenBank/DDBJ databases">
        <title>Genome of the entomopathogenic fungus Entomophthora muscae.</title>
        <authorList>
            <person name="Elya C."/>
            <person name="Lovett B.R."/>
            <person name="Lee E."/>
            <person name="Macias A.M."/>
            <person name="Hajek A.E."/>
            <person name="De Bivort B.L."/>
            <person name="Kasson M.T."/>
            <person name="De Fine Licht H.H."/>
            <person name="Stajich J.E."/>
        </authorList>
    </citation>
    <scope>NUCLEOTIDE SEQUENCE</scope>
    <source>
        <strain evidence="1">Berkeley</strain>
    </source>
</reference>
<name>A0ACC2SLS5_9FUNG</name>
<protein>
    <submittedName>
        <fullName evidence="1">Slightly ste11-like protein</fullName>
    </submittedName>
</protein>
<proteinExistence type="predicted"/>
<dbReference type="EMBL" id="QTSX02004974">
    <property type="protein sequence ID" value="KAJ9063293.1"/>
    <property type="molecule type" value="Genomic_DNA"/>
</dbReference>
<evidence type="ECO:0000313" key="1">
    <source>
        <dbReference type="EMBL" id="KAJ9063293.1"/>
    </source>
</evidence>
<accession>A0ACC2SLS5</accession>
<organism evidence="1 2">
    <name type="scientific">Entomophthora muscae</name>
    <dbReference type="NCBI Taxonomy" id="34485"/>
    <lineage>
        <taxon>Eukaryota</taxon>
        <taxon>Fungi</taxon>
        <taxon>Fungi incertae sedis</taxon>
        <taxon>Zoopagomycota</taxon>
        <taxon>Entomophthoromycotina</taxon>
        <taxon>Entomophthoromycetes</taxon>
        <taxon>Entomophthorales</taxon>
        <taxon>Entomophthoraceae</taxon>
        <taxon>Entomophthora</taxon>
    </lineage>
</organism>
<dbReference type="Proteomes" id="UP001165960">
    <property type="component" value="Unassembled WGS sequence"/>
</dbReference>
<gene>
    <name evidence="1" type="primary">RFG1</name>
    <name evidence="1" type="ORF">DSO57_1001731</name>
</gene>
<evidence type="ECO:0000313" key="2">
    <source>
        <dbReference type="Proteomes" id="UP001165960"/>
    </source>
</evidence>
<sequence>MAHLQHFKVLALKDPSKFNINRQEIQCISTEELQLTNDLFGWRLVTIPLGFTPLLIPDAALHLLPQRNSEAAARTEAQPNQKILRPPNAFMLFRRDTQLSVRQLYKSLPNKEISIIIASMYATLSPAEKRVYTDKAQRELQLHQAKYPNYKFRAQPSKPRSKPKKKRTGHTYTGMACFNSQSNFAEISHLTAEDILQTPDNGLSSIKETLFKKLLQ</sequence>